<sequence>MISLETLESFSEVVIFITAISSVICLVTFYVNLIIYFKKFRKKEKNTDMNIVLMFFSFLFIISTTIPAFFL</sequence>
<feature type="transmembrane region" description="Helical" evidence="1">
    <location>
        <begin position="49"/>
        <end position="70"/>
    </location>
</feature>
<evidence type="ECO:0000256" key="1">
    <source>
        <dbReference type="SAM" id="Phobius"/>
    </source>
</evidence>
<gene>
    <name evidence="2" type="ORF">SAMN05877842_12230</name>
</gene>
<evidence type="ECO:0000313" key="3">
    <source>
        <dbReference type="Proteomes" id="UP000219252"/>
    </source>
</evidence>
<accession>A0A285US06</accession>
<reference evidence="3" key="1">
    <citation type="submission" date="2017-08" db="EMBL/GenBank/DDBJ databases">
        <authorList>
            <person name="Varghese N."/>
            <person name="Submissions S."/>
        </authorList>
    </citation>
    <scope>NUCLEOTIDE SEQUENCE [LARGE SCALE GENOMIC DNA]</scope>
    <source>
        <strain evidence="3">JC23</strain>
    </source>
</reference>
<dbReference type="AlphaFoldDB" id="A0A285US06"/>
<keyword evidence="3" id="KW-1185">Reference proteome</keyword>
<feature type="transmembrane region" description="Helical" evidence="1">
    <location>
        <begin position="13"/>
        <end position="37"/>
    </location>
</feature>
<organism evidence="2 3">
    <name type="scientific">Ureibacillus acetophenoni</name>
    <dbReference type="NCBI Taxonomy" id="614649"/>
    <lineage>
        <taxon>Bacteria</taxon>
        <taxon>Bacillati</taxon>
        <taxon>Bacillota</taxon>
        <taxon>Bacilli</taxon>
        <taxon>Bacillales</taxon>
        <taxon>Caryophanaceae</taxon>
        <taxon>Ureibacillus</taxon>
    </lineage>
</organism>
<dbReference type="Proteomes" id="UP000219252">
    <property type="component" value="Unassembled WGS sequence"/>
</dbReference>
<protein>
    <submittedName>
        <fullName evidence="2">Uncharacterized protein</fullName>
    </submittedName>
</protein>
<dbReference type="EMBL" id="OBQC01000022">
    <property type="protein sequence ID" value="SOC44644.1"/>
    <property type="molecule type" value="Genomic_DNA"/>
</dbReference>
<proteinExistence type="predicted"/>
<evidence type="ECO:0000313" key="2">
    <source>
        <dbReference type="EMBL" id="SOC44644.1"/>
    </source>
</evidence>
<name>A0A285US06_9BACL</name>
<keyword evidence="1" id="KW-1133">Transmembrane helix</keyword>
<keyword evidence="1" id="KW-0812">Transmembrane</keyword>
<keyword evidence="1" id="KW-0472">Membrane</keyword>